<evidence type="ECO:0000259" key="1">
    <source>
        <dbReference type="Pfam" id="PF00561"/>
    </source>
</evidence>
<dbReference type="EMBL" id="BAABLD010000007">
    <property type="protein sequence ID" value="GAA5162406.1"/>
    <property type="molecule type" value="Genomic_DNA"/>
</dbReference>
<name>A0ABP9QII6_9RHOO</name>
<dbReference type="InterPro" id="IPR000073">
    <property type="entry name" value="AB_hydrolase_1"/>
</dbReference>
<dbReference type="Pfam" id="PF00561">
    <property type="entry name" value="Abhydrolase_1"/>
    <property type="match status" value="1"/>
</dbReference>
<dbReference type="Proteomes" id="UP001500547">
    <property type="component" value="Unassembled WGS sequence"/>
</dbReference>
<dbReference type="InterPro" id="IPR029058">
    <property type="entry name" value="AB_hydrolase_fold"/>
</dbReference>
<dbReference type="RefSeq" id="WP_345532072.1">
    <property type="nucleotide sequence ID" value="NZ_BAABLD010000007.1"/>
</dbReference>
<feature type="domain" description="AB hydrolase-1" evidence="1">
    <location>
        <begin position="50"/>
        <end position="209"/>
    </location>
</feature>
<protein>
    <recommendedName>
        <fullName evidence="1">AB hydrolase-1 domain-containing protein</fullName>
    </recommendedName>
</protein>
<organism evidence="2 3">
    <name type="scientific">Viridibacterium curvum</name>
    <dbReference type="NCBI Taxonomy" id="1101404"/>
    <lineage>
        <taxon>Bacteria</taxon>
        <taxon>Pseudomonadati</taxon>
        <taxon>Pseudomonadota</taxon>
        <taxon>Betaproteobacteria</taxon>
        <taxon>Rhodocyclales</taxon>
        <taxon>Rhodocyclaceae</taxon>
        <taxon>Viridibacterium</taxon>
    </lineage>
</organism>
<dbReference type="SUPFAM" id="SSF53474">
    <property type="entry name" value="alpha/beta-Hydrolases"/>
    <property type="match status" value="1"/>
</dbReference>
<evidence type="ECO:0000313" key="2">
    <source>
        <dbReference type="EMBL" id="GAA5162406.1"/>
    </source>
</evidence>
<evidence type="ECO:0000313" key="3">
    <source>
        <dbReference type="Proteomes" id="UP001500547"/>
    </source>
</evidence>
<accession>A0ABP9QII6</accession>
<keyword evidence="3" id="KW-1185">Reference proteome</keyword>
<dbReference type="Gene3D" id="3.40.50.1820">
    <property type="entry name" value="alpha/beta hydrolase"/>
    <property type="match status" value="1"/>
</dbReference>
<reference evidence="3" key="1">
    <citation type="journal article" date="2019" name="Int. J. Syst. Evol. Microbiol.">
        <title>The Global Catalogue of Microorganisms (GCM) 10K type strain sequencing project: providing services to taxonomists for standard genome sequencing and annotation.</title>
        <authorList>
            <consortium name="The Broad Institute Genomics Platform"/>
            <consortium name="The Broad Institute Genome Sequencing Center for Infectious Disease"/>
            <person name="Wu L."/>
            <person name="Ma J."/>
        </authorList>
    </citation>
    <scope>NUCLEOTIDE SEQUENCE [LARGE SCALE GENOMIC DNA]</scope>
    <source>
        <strain evidence="3">JCM 18715</strain>
    </source>
</reference>
<sequence length="233" mass="25526">MKLALLPGLDGTGLLFKPLLRALPPEIEPIVVTYPVDKPLGYDALLPIALTALPVDEPFVLLGESFGGPLALRVAALKPTGLRAVVLCASFVTGPYWFVPRMVAHIIPSAPFRLMPLISRIRSRIGGYDNSEVAQLSQQALRRVSPAVWARRVSELFAVDAREQLRSCHVPLLYLRGEKDFVVPARNLHRIQQLRPDIEVAYAPSPHLLLQSCPAEAAAALTAFIARHRLAAK</sequence>
<gene>
    <name evidence="2" type="ORF">GCM10025770_13030</name>
</gene>
<proteinExistence type="predicted"/>
<comment type="caution">
    <text evidence="2">The sequence shown here is derived from an EMBL/GenBank/DDBJ whole genome shotgun (WGS) entry which is preliminary data.</text>
</comment>